<accession>A0AAN9EGK8</accession>
<dbReference type="EMBL" id="JAYWIO010000006">
    <property type="protein sequence ID" value="KAK7256926.1"/>
    <property type="molecule type" value="Genomic_DNA"/>
</dbReference>
<organism evidence="1 2">
    <name type="scientific">Crotalaria pallida</name>
    <name type="common">Smooth rattlebox</name>
    <name type="synonym">Crotalaria striata</name>
    <dbReference type="NCBI Taxonomy" id="3830"/>
    <lineage>
        <taxon>Eukaryota</taxon>
        <taxon>Viridiplantae</taxon>
        <taxon>Streptophyta</taxon>
        <taxon>Embryophyta</taxon>
        <taxon>Tracheophyta</taxon>
        <taxon>Spermatophyta</taxon>
        <taxon>Magnoliopsida</taxon>
        <taxon>eudicotyledons</taxon>
        <taxon>Gunneridae</taxon>
        <taxon>Pentapetalae</taxon>
        <taxon>rosids</taxon>
        <taxon>fabids</taxon>
        <taxon>Fabales</taxon>
        <taxon>Fabaceae</taxon>
        <taxon>Papilionoideae</taxon>
        <taxon>50 kb inversion clade</taxon>
        <taxon>genistoids sensu lato</taxon>
        <taxon>core genistoids</taxon>
        <taxon>Crotalarieae</taxon>
        <taxon>Crotalaria</taxon>
    </lineage>
</organism>
<comment type="caution">
    <text evidence="1">The sequence shown here is derived from an EMBL/GenBank/DDBJ whole genome shotgun (WGS) entry which is preliminary data.</text>
</comment>
<name>A0AAN9EGK8_CROPI</name>
<reference evidence="1 2" key="1">
    <citation type="submission" date="2024-01" db="EMBL/GenBank/DDBJ databases">
        <title>The genomes of 5 underutilized Papilionoideae crops provide insights into root nodulation and disease resistanc.</title>
        <authorList>
            <person name="Yuan L."/>
        </authorList>
    </citation>
    <scope>NUCLEOTIDE SEQUENCE [LARGE SCALE GENOMIC DNA]</scope>
    <source>
        <strain evidence="1">ZHUSHIDOU_FW_LH</strain>
        <tissue evidence="1">Leaf</tissue>
    </source>
</reference>
<evidence type="ECO:0000313" key="1">
    <source>
        <dbReference type="EMBL" id="KAK7256926.1"/>
    </source>
</evidence>
<dbReference type="Proteomes" id="UP001372338">
    <property type="component" value="Unassembled WGS sequence"/>
</dbReference>
<dbReference type="AlphaFoldDB" id="A0AAN9EGK8"/>
<proteinExistence type="predicted"/>
<evidence type="ECO:0000313" key="2">
    <source>
        <dbReference type="Proteomes" id="UP001372338"/>
    </source>
</evidence>
<keyword evidence="2" id="KW-1185">Reference proteome</keyword>
<protein>
    <submittedName>
        <fullName evidence="1">Uncharacterized protein</fullName>
    </submittedName>
</protein>
<gene>
    <name evidence="1" type="ORF">RIF29_30525</name>
</gene>
<sequence>MINLSLMLMNKCITHNPNVLLILRKVAALNKLELMQVEASVCIRQRAPLQVNSWKDIREDDYEGMWKHIEGQLDLSEDVKDHAMKQL</sequence>